<name>A0A0F9K2X8_9ZZZZ</name>
<accession>A0A0F9K2X8</accession>
<sequence length="69" mass="7699">MPNTTGCPCCGDRMDAVNVTCWKCYQVSDRLTPGTYPDDYGTWTLTGADVDRFDAERMRRFGLAGIRVA</sequence>
<organism evidence="1">
    <name type="scientific">marine sediment metagenome</name>
    <dbReference type="NCBI Taxonomy" id="412755"/>
    <lineage>
        <taxon>unclassified sequences</taxon>
        <taxon>metagenomes</taxon>
        <taxon>ecological metagenomes</taxon>
    </lineage>
</organism>
<protein>
    <recommendedName>
        <fullName evidence="2">Cysteine-rich CPCC domain-containing protein</fullName>
    </recommendedName>
</protein>
<gene>
    <name evidence="1" type="ORF">LCGC14_1752240</name>
</gene>
<evidence type="ECO:0000313" key="1">
    <source>
        <dbReference type="EMBL" id="KKM05623.1"/>
    </source>
</evidence>
<proteinExistence type="predicted"/>
<evidence type="ECO:0008006" key="2">
    <source>
        <dbReference type="Google" id="ProtNLM"/>
    </source>
</evidence>
<dbReference type="AlphaFoldDB" id="A0A0F9K2X8"/>
<comment type="caution">
    <text evidence="1">The sequence shown here is derived from an EMBL/GenBank/DDBJ whole genome shotgun (WGS) entry which is preliminary data.</text>
</comment>
<dbReference type="EMBL" id="LAZR01016175">
    <property type="protein sequence ID" value="KKM05623.1"/>
    <property type="molecule type" value="Genomic_DNA"/>
</dbReference>
<reference evidence="1" key="1">
    <citation type="journal article" date="2015" name="Nature">
        <title>Complex archaea that bridge the gap between prokaryotes and eukaryotes.</title>
        <authorList>
            <person name="Spang A."/>
            <person name="Saw J.H."/>
            <person name="Jorgensen S.L."/>
            <person name="Zaremba-Niedzwiedzka K."/>
            <person name="Martijn J."/>
            <person name="Lind A.E."/>
            <person name="van Eijk R."/>
            <person name="Schleper C."/>
            <person name="Guy L."/>
            <person name="Ettema T.J."/>
        </authorList>
    </citation>
    <scope>NUCLEOTIDE SEQUENCE</scope>
</reference>